<organism evidence="1">
    <name type="scientific">Lepeophtheirus salmonis</name>
    <name type="common">Salmon louse</name>
    <name type="synonym">Caligus salmonis</name>
    <dbReference type="NCBI Taxonomy" id="72036"/>
    <lineage>
        <taxon>Eukaryota</taxon>
        <taxon>Metazoa</taxon>
        <taxon>Ecdysozoa</taxon>
        <taxon>Arthropoda</taxon>
        <taxon>Crustacea</taxon>
        <taxon>Multicrustacea</taxon>
        <taxon>Hexanauplia</taxon>
        <taxon>Copepoda</taxon>
        <taxon>Siphonostomatoida</taxon>
        <taxon>Caligidae</taxon>
        <taxon>Lepeophtheirus</taxon>
    </lineage>
</organism>
<evidence type="ECO:0000313" key="1">
    <source>
        <dbReference type="EMBL" id="CDW28085.1"/>
    </source>
</evidence>
<protein>
    <submittedName>
        <fullName evidence="1">Uncharacterized protein</fullName>
    </submittedName>
</protein>
<name>A0A0K2TQK1_LEPSM</name>
<accession>A0A0K2TQK1</accession>
<dbReference type="AlphaFoldDB" id="A0A0K2TQK1"/>
<reference evidence="1" key="1">
    <citation type="submission" date="2014-05" db="EMBL/GenBank/DDBJ databases">
        <authorList>
            <person name="Chronopoulou M."/>
        </authorList>
    </citation>
    <scope>NUCLEOTIDE SEQUENCE</scope>
    <source>
        <tissue evidence="1">Whole organism</tissue>
    </source>
</reference>
<feature type="non-terminal residue" evidence="1">
    <location>
        <position position="1"/>
    </location>
</feature>
<dbReference type="EMBL" id="HACA01010724">
    <property type="protein sequence ID" value="CDW28085.1"/>
    <property type="molecule type" value="Transcribed_RNA"/>
</dbReference>
<proteinExistence type="predicted"/>
<sequence>CDEIKDFLAIYKYYRRLLAIATLCYIHTVCVNSQCI</sequence>